<evidence type="ECO:0000256" key="1">
    <source>
        <dbReference type="SAM" id="MobiDB-lite"/>
    </source>
</evidence>
<evidence type="ECO:0000313" key="2">
    <source>
        <dbReference type="EMBL" id="GBL96349.1"/>
    </source>
</evidence>
<reference evidence="2 3" key="1">
    <citation type="journal article" date="2019" name="Sci. Rep.">
        <title>Orb-weaving spider Araneus ventricosus genome elucidates the spidroin gene catalogue.</title>
        <authorList>
            <person name="Kono N."/>
            <person name="Nakamura H."/>
            <person name="Ohtoshi R."/>
            <person name="Moran D.A.P."/>
            <person name="Shinohara A."/>
            <person name="Yoshida Y."/>
            <person name="Fujiwara M."/>
            <person name="Mori M."/>
            <person name="Tomita M."/>
            <person name="Arakawa K."/>
        </authorList>
    </citation>
    <scope>NUCLEOTIDE SEQUENCE [LARGE SCALE GENOMIC DNA]</scope>
</reference>
<dbReference type="EMBL" id="BGPR01161146">
    <property type="protein sequence ID" value="GBL96349.1"/>
    <property type="molecule type" value="Genomic_DNA"/>
</dbReference>
<accession>A0A4Y2BX51</accession>
<dbReference type="Proteomes" id="UP000499080">
    <property type="component" value="Unassembled WGS sequence"/>
</dbReference>
<feature type="region of interest" description="Disordered" evidence="1">
    <location>
        <begin position="61"/>
        <end position="81"/>
    </location>
</feature>
<sequence>MTQNDKKLHSGEGFPIPRMRLPYQLRKKNHFSSSDHFLENIETGTARTSIPGQTALDVSRLDSIPDASPLSTAKDCEIQSF</sequence>
<gene>
    <name evidence="2" type="ORF">AVEN_11869_1</name>
</gene>
<proteinExistence type="predicted"/>
<dbReference type="AlphaFoldDB" id="A0A4Y2BX51"/>
<organism evidence="2 3">
    <name type="scientific">Araneus ventricosus</name>
    <name type="common">Orbweaver spider</name>
    <name type="synonym">Epeira ventricosa</name>
    <dbReference type="NCBI Taxonomy" id="182803"/>
    <lineage>
        <taxon>Eukaryota</taxon>
        <taxon>Metazoa</taxon>
        <taxon>Ecdysozoa</taxon>
        <taxon>Arthropoda</taxon>
        <taxon>Chelicerata</taxon>
        <taxon>Arachnida</taxon>
        <taxon>Araneae</taxon>
        <taxon>Araneomorphae</taxon>
        <taxon>Entelegynae</taxon>
        <taxon>Araneoidea</taxon>
        <taxon>Araneidae</taxon>
        <taxon>Araneus</taxon>
    </lineage>
</organism>
<name>A0A4Y2BX51_ARAVE</name>
<protein>
    <submittedName>
        <fullName evidence="2">Uncharacterized protein</fullName>
    </submittedName>
</protein>
<keyword evidence="3" id="KW-1185">Reference proteome</keyword>
<evidence type="ECO:0000313" key="3">
    <source>
        <dbReference type="Proteomes" id="UP000499080"/>
    </source>
</evidence>
<comment type="caution">
    <text evidence="2">The sequence shown here is derived from an EMBL/GenBank/DDBJ whole genome shotgun (WGS) entry which is preliminary data.</text>
</comment>